<evidence type="ECO:0000313" key="3">
    <source>
        <dbReference type="EMBL" id="KAJ9666409.1"/>
    </source>
</evidence>
<evidence type="ECO:0000259" key="2">
    <source>
        <dbReference type="Pfam" id="PF00561"/>
    </source>
</evidence>
<feature type="domain" description="AB hydrolase-1" evidence="2">
    <location>
        <begin position="2"/>
        <end position="149"/>
    </location>
</feature>
<dbReference type="PANTHER" id="PTHR42977">
    <property type="entry name" value="HYDROLASE-RELATED"/>
    <property type="match status" value="1"/>
</dbReference>
<evidence type="ECO:0000313" key="4">
    <source>
        <dbReference type="Proteomes" id="UP001172684"/>
    </source>
</evidence>
<dbReference type="EMBL" id="JAPDRL010000020">
    <property type="protein sequence ID" value="KAJ9666409.1"/>
    <property type="molecule type" value="Genomic_DNA"/>
</dbReference>
<keyword evidence="1" id="KW-0378">Hydrolase</keyword>
<comment type="caution">
    <text evidence="3">The sequence shown here is derived from an EMBL/GenBank/DDBJ whole genome shotgun (WGS) entry which is preliminary data.</text>
</comment>
<name>A0ABQ9NYN8_9PEZI</name>
<dbReference type="InterPro" id="IPR000073">
    <property type="entry name" value="AB_hydrolase_1"/>
</dbReference>
<dbReference type="Pfam" id="PF00561">
    <property type="entry name" value="Abhydrolase_1"/>
    <property type="match status" value="1"/>
</dbReference>
<organism evidence="3 4">
    <name type="scientific">Coniosporium apollinis</name>
    <dbReference type="NCBI Taxonomy" id="61459"/>
    <lineage>
        <taxon>Eukaryota</taxon>
        <taxon>Fungi</taxon>
        <taxon>Dikarya</taxon>
        <taxon>Ascomycota</taxon>
        <taxon>Pezizomycotina</taxon>
        <taxon>Dothideomycetes</taxon>
        <taxon>Dothideomycetes incertae sedis</taxon>
        <taxon>Coniosporium</taxon>
    </lineage>
</organism>
<dbReference type="Gene3D" id="3.40.50.1820">
    <property type="entry name" value="alpha/beta hydrolase"/>
    <property type="match status" value="1"/>
</dbReference>
<feature type="non-terminal residue" evidence="3">
    <location>
        <position position="1"/>
    </location>
</feature>
<reference evidence="3" key="1">
    <citation type="submission" date="2022-10" db="EMBL/GenBank/DDBJ databases">
        <title>Culturing micro-colonial fungi from biological soil crusts in the Mojave desert and describing Neophaeococcomyces mojavensis, and introducing the new genera and species Taxawa tesnikishii.</title>
        <authorList>
            <person name="Kurbessoian T."/>
            <person name="Stajich J.E."/>
        </authorList>
    </citation>
    <scope>NUCLEOTIDE SEQUENCE</scope>
    <source>
        <strain evidence="3">TK_1</strain>
    </source>
</reference>
<dbReference type="PANTHER" id="PTHR42977:SF3">
    <property type="entry name" value="AB HYDROLASE-1 DOMAIN-CONTAINING PROTEIN"/>
    <property type="match status" value="1"/>
</dbReference>
<dbReference type="InterPro" id="IPR051340">
    <property type="entry name" value="Haloalkane_dehalogenase"/>
</dbReference>
<accession>A0ABQ9NYN8</accession>
<dbReference type="InterPro" id="IPR029058">
    <property type="entry name" value="AB_hydrolase_fold"/>
</dbReference>
<dbReference type="Proteomes" id="UP001172684">
    <property type="component" value="Unassembled WGS sequence"/>
</dbReference>
<keyword evidence="4" id="KW-1185">Reference proteome</keyword>
<sequence length="166" mass="18994">RPDAVKAVISQNGNAYVEGFGTDAWAPVTAYWSSGTDADRERVRSVLLTYDFTKFQYEHGTPADRLSQIVPETYTLDWALMNIFKDYETNVALYPKFQEFFRQSKVPILVTWGKNDIIFVYPGAEAYKQDSPHVELHALDAGHFAVETHSAEIAELILAFFDKYHY</sequence>
<proteinExistence type="predicted"/>
<dbReference type="SUPFAM" id="SSF53474">
    <property type="entry name" value="alpha/beta-Hydrolases"/>
    <property type="match status" value="1"/>
</dbReference>
<protein>
    <recommendedName>
        <fullName evidence="2">AB hydrolase-1 domain-containing protein</fullName>
    </recommendedName>
</protein>
<evidence type="ECO:0000256" key="1">
    <source>
        <dbReference type="ARBA" id="ARBA00022801"/>
    </source>
</evidence>
<gene>
    <name evidence="3" type="ORF">H2201_003597</name>
</gene>